<dbReference type="PANTHER" id="PTHR21539">
    <property type="entry name" value="SAGA-ASSOCIATED FACTOR 29"/>
    <property type="match status" value="1"/>
</dbReference>
<keyword evidence="2" id="KW-0805">Transcription regulation</keyword>
<dbReference type="Pfam" id="PF07039">
    <property type="entry name" value="SGF29_Tudor"/>
    <property type="match status" value="1"/>
</dbReference>
<dbReference type="InterPro" id="IPR037802">
    <property type="entry name" value="SGF29"/>
</dbReference>
<dbReference type="EMBL" id="JADGJH010000199">
    <property type="protein sequence ID" value="KAJ3134097.1"/>
    <property type="molecule type" value="Genomic_DNA"/>
</dbReference>
<keyword evidence="5" id="KW-0175">Coiled coil</keyword>
<dbReference type="PROSITE" id="PS51518">
    <property type="entry name" value="SGF29_C"/>
    <property type="match status" value="1"/>
</dbReference>
<keyword evidence="3" id="KW-0804">Transcription</keyword>
<keyword evidence="4" id="KW-0539">Nucleus</keyword>
<evidence type="ECO:0000259" key="6">
    <source>
        <dbReference type="PROSITE" id="PS51518"/>
    </source>
</evidence>
<accession>A0AAD5T917</accession>
<dbReference type="GO" id="GO:0005634">
    <property type="term" value="C:nucleus"/>
    <property type="evidence" value="ECO:0007669"/>
    <property type="project" value="UniProtKB-SubCell"/>
</dbReference>
<feature type="coiled-coil region" evidence="5">
    <location>
        <begin position="67"/>
        <end position="94"/>
    </location>
</feature>
<protein>
    <recommendedName>
        <fullName evidence="6">SGF29 C-terminal domain-containing protein</fullName>
    </recommendedName>
</protein>
<feature type="domain" description="SGF29 C-terminal" evidence="6">
    <location>
        <begin position="108"/>
        <end position="235"/>
    </location>
</feature>
<evidence type="ECO:0000256" key="3">
    <source>
        <dbReference type="ARBA" id="ARBA00023163"/>
    </source>
</evidence>
<comment type="caution">
    <text evidence="7">The sequence shown here is derived from an EMBL/GenBank/DDBJ whole genome shotgun (WGS) entry which is preliminary data.</text>
</comment>
<dbReference type="InterPro" id="IPR047288">
    <property type="entry name" value="Tudor_SGF29_rpt1"/>
</dbReference>
<evidence type="ECO:0000256" key="5">
    <source>
        <dbReference type="SAM" id="Coils"/>
    </source>
</evidence>
<proteinExistence type="predicted"/>
<dbReference type="Proteomes" id="UP001211907">
    <property type="component" value="Unassembled WGS sequence"/>
</dbReference>
<dbReference type="InterPro" id="IPR047287">
    <property type="entry name" value="Tudor_SGF29_rpt2"/>
</dbReference>
<sequence length="235" mass="26763">MQEWDTLINTLNLLEECRRNEDSAVLKINKFHQKILKSDKFSTKVATKLQEYYQAATVLTNLEQRLIADAQTHLKAYESALEDLKKKKRKPEDKISSGTNMKKNRIDEDGILAPGSNVVIKPAEDFILGTILGYNSDIKKYEVADVDDINNRHYVSSKQCLPLPSKSEKEFPENHAVLALYPNTTCFYKAVVVVPPSKNTMGHHAGSYLVRFDDDGDQNQPVTIYNCLEFPKLRK</sequence>
<gene>
    <name evidence="7" type="ORF">HK100_003838</name>
</gene>
<comment type="subcellular location">
    <subcellularLocation>
        <location evidence="1">Nucleus</location>
    </subcellularLocation>
</comment>
<dbReference type="InterPro" id="IPR010750">
    <property type="entry name" value="SGF29_tudor-like_dom"/>
</dbReference>
<dbReference type="CDD" id="cd20394">
    <property type="entry name" value="Tudor_SGF29_rpt2"/>
    <property type="match status" value="1"/>
</dbReference>
<dbReference type="PANTHER" id="PTHR21539:SF0">
    <property type="entry name" value="SAGA-ASSOCIATED FACTOR 29"/>
    <property type="match status" value="1"/>
</dbReference>
<name>A0AAD5T917_9FUNG</name>
<evidence type="ECO:0000256" key="1">
    <source>
        <dbReference type="ARBA" id="ARBA00004123"/>
    </source>
</evidence>
<evidence type="ECO:0000313" key="8">
    <source>
        <dbReference type="Proteomes" id="UP001211907"/>
    </source>
</evidence>
<dbReference type="GO" id="GO:0000124">
    <property type="term" value="C:SAGA complex"/>
    <property type="evidence" value="ECO:0007669"/>
    <property type="project" value="InterPro"/>
</dbReference>
<dbReference type="Gene3D" id="2.30.30.140">
    <property type="match status" value="2"/>
</dbReference>
<dbReference type="AlphaFoldDB" id="A0AAD5T917"/>
<keyword evidence="8" id="KW-1185">Reference proteome</keyword>
<evidence type="ECO:0000256" key="4">
    <source>
        <dbReference type="ARBA" id="ARBA00023242"/>
    </source>
</evidence>
<evidence type="ECO:0000313" key="7">
    <source>
        <dbReference type="EMBL" id="KAJ3134097.1"/>
    </source>
</evidence>
<reference evidence="7" key="1">
    <citation type="submission" date="2020-05" db="EMBL/GenBank/DDBJ databases">
        <title>Phylogenomic resolution of chytrid fungi.</title>
        <authorList>
            <person name="Stajich J.E."/>
            <person name="Amses K."/>
            <person name="Simmons R."/>
            <person name="Seto K."/>
            <person name="Myers J."/>
            <person name="Bonds A."/>
            <person name="Quandt C.A."/>
            <person name="Barry K."/>
            <person name="Liu P."/>
            <person name="Grigoriev I."/>
            <person name="Longcore J.E."/>
            <person name="James T.Y."/>
        </authorList>
    </citation>
    <scope>NUCLEOTIDE SEQUENCE</scope>
    <source>
        <strain evidence="7">JEL0513</strain>
    </source>
</reference>
<organism evidence="7 8">
    <name type="scientific">Physocladia obscura</name>
    <dbReference type="NCBI Taxonomy" id="109957"/>
    <lineage>
        <taxon>Eukaryota</taxon>
        <taxon>Fungi</taxon>
        <taxon>Fungi incertae sedis</taxon>
        <taxon>Chytridiomycota</taxon>
        <taxon>Chytridiomycota incertae sedis</taxon>
        <taxon>Chytridiomycetes</taxon>
        <taxon>Chytridiales</taxon>
        <taxon>Chytriomycetaceae</taxon>
        <taxon>Physocladia</taxon>
    </lineage>
</organism>
<dbReference type="CDD" id="cd20393">
    <property type="entry name" value="Tudor_SGF29_rpt1"/>
    <property type="match status" value="1"/>
</dbReference>
<evidence type="ECO:0000256" key="2">
    <source>
        <dbReference type="ARBA" id="ARBA00023015"/>
    </source>
</evidence>